<dbReference type="EMBL" id="FPIZ01000008">
    <property type="protein sequence ID" value="SFW61246.1"/>
    <property type="molecule type" value="Genomic_DNA"/>
</dbReference>
<dbReference type="AlphaFoldDB" id="A0A1K1QPR0"/>
<feature type="domain" description="DUF6915" evidence="1">
    <location>
        <begin position="1"/>
        <end position="95"/>
    </location>
</feature>
<sequence>MNYWKHSLLSAKKFNGHANDYLAVHKFMDASKLFYYHMKHRVLLHNTYGIELCIRKFGETLVNADQQTILIRDIAAEHCREDLMGFVPTLNNWFTYTDDALADLINPVNPADTLLKEFVFLPLVMSGLPASLIITHSNFGVYLVKEMMGIDYALEWASHLEGANIVELLKFVKLTEKWQHTPDIKQIKKLEDERI</sequence>
<dbReference type="RefSeq" id="WP_072361418.1">
    <property type="nucleotide sequence ID" value="NZ_CP139972.1"/>
</dbReference>
<gene>
    <name evidence="2" type="ORF">SAMN05661012_02949</name>
    <name evidence="3" type="ORF">SR876_30630</name>
</gene>
<evidence type="ECO:0000259" key="1">
    <source>
        <dbReference type="Pfam" id="PF21866"/>
    </source>
</evidence>
<dbReference type="InterPro" id="IPR054061">
    <property type="entry name" value="DUF6915"/>
</dbReference>
<protein>
    <recommendedName>
        <fullName evidence="1">DUF6915 domain-containing protein</fullName>
    </recommendedName>
</protein>
<dbReference type="EMBL" id="CP140154">
    <property type="protein sequence ID" value="WQG89290.1"/>
    <property type="molecule type" value="Genomic_DNA"/>
</dbReference>
<evidence type="ECO:0000313" key="3">
    <source>
        <dbReference type="EMBL" id="WQG89290.1"/>
    </source>
</evidence>
<dbReference type="Proteomes" id="UP000183788">
    <property type="component" value="Unassembled WGS sequence"/>
</dbReference>
<dbReference type="OrthoDB" id="68427at2"/>
<evidence type="ECO:0000313" key="5">
    <source>
        <dbReference type="Proteomes" id="UP001326715"/>
    </source>
</evidence>
<organism evidence="2 4">
    <name type="scientific">Chitinophaga sancti</name>
    <dbReference type="NCBI Taxonomy" id="1004"/>
    <lineage>
        <taxon>Bacteria</taxon>
        <taxon>Pseudomonadati</taxon>
        <taxon>Bacteroidota</taxon>
        <taxon>Chitinophagia</taxon>
        <taxon>Chitinophagales</taxon>
        <taxon>Chitinophagaceae</taxon>
        <taxon>Chitinophaga</taxon>
    </lineage>
</organism>
<evidence type="ECO:0000313" key="4">
    <source>
        <dbReference type="Proteomes" id="UP000183788"/>
    </source>
</evidence>
<reference evidence="3 5" key="2">
    <citation type="submission" date="2023-11" db="EMBL/GenBank/DDBJ databases">
        <title>MicrobeMod: A computational toolkit for identifying prokaryotic methylation and restriction-modification with nanopore sequencing.</title>
        <authorList>
            <person name="Crits-Christoph A."/>
            <person name="Kang S.C."/>
            <person name="Lee H."/>
            <person name="Ostrov N."/>
        </authorList>
    </citation>
    <scope>NUCLEOTIDE SEQUENCE [LARGE SCALE GENOMIC DNA]</scope>
    <source>
        <strain evidence="3 5">ATCC 23090</strain>
    </source>
</reference>
<dbReference type="Pfam" id="PF21866">
    <property type="entry name" value="DUF6915"/>
    <property type="match status" value="1"/>
</dbReference>
<accession>A0A1K1QPR0</accession>
<proteinExistence type="predicted"/>
<dbReference type="STRING" id="1004.SAMN05661012_02949"/>
<evidence type="ECO:0000313" key="2">
    <source>
        <dbReference type="EMBL" id="SFW61246.1"/>
    </source>
</evidence>
<reference evidence="2 4" key="1">
    <citation type="submission" date="2016-11" db="EMBL/GenBank/DDBJ databases">
        <authorList>
            <person name="Jaros S."/>
            <person name="Januszkiewicz K."/>
            <person name="Wedrychowicz H."/>
        </authorList>
    </citation>
    <scope>NUCLEOTIDE SEQUENCE [LARGE SCALE GENOMIC DNA]</scope>
    <source>
        <strain evidence="2 4">DSM 784</strain>
    </source>
</reference>
<keyword evidence="5" id="KW-1185">Reference proteome</keyword>
<name>A0A1K1QPR0_9BACT</name>
<dbReference type="Proteomes" id="UP001326715">
    <property type="component" value="Chromosome"/>
</dbReference>